<organism evidence="2 3">
    <name type="scientific">Vigna mungo</name>
    <name type="common">Black gram</name>
    <name type="synonym">Phaseolus mungo</name>
    <dbReference type="NCBI Taxonomy" id="3915"/>
    <lineage>
        <taxon>Eukaryota</taxon>
        <taxon>Viridiplantae</taxon>
        <taxon>Streptophyta</taxon>
        <taxon>Embryophyta</taxon>
        <taxon>Tracheophyta</taxon>
        <taxon>Spermatophyta</taxon>
        <taxon>Magnoliopsida</taxon>
        <taxon>eudicotyledons</taxon>
        <taxon>Gunneridae</taxon>
        <taxon>Pentapetalae</taxon>
        <taxon>rosids</taxon>
        <taxon>fabids</taxon>
        <taxon>Fabales</taxon>
        <taxon>Fabaceae</taxon>
        <taxon>Papilionoideae</taxon>
        <taxon>50 kb inversion clade</taxon>
        <taxon>NPAAA clade</taxon>
        <taxon>indigoferoid/millettioid clade</taxon>
        <taxon>Phaseoleae</taxon>
        <taxon>Vigna</taxon>
    </lineage>
</organism>
<dbReference type="AlphaFoldDB" id="A0AAQ3NT06"/>
<protein>
    <submittedName>
        <fullName evidence="2">Uncharacterized protein</fullName>
    </submittedName>
</protein>
<sequence>MGNSPSGPRLLANRNYYSSYDIKLGKAATIRVIKDEKSCMGPCSRLMYDVDRMTCVLSIYRPFDEGFILTVQDGHTVKSKEDSEAGSLHKRELITFIAQKGRETGLHVIPIGIGTVLKSVNFSKIRESYGGEVETQSWTYASETSKGLFVLQKKKKSNEVECYMVTIAHYLVNSASGGNFGESGVNLGFSVVVKFGVVNGKLDYSVDGPLEHPSSALLYKIEEVCQTGTWKPSACPHCKNIQSRQRRWVSDSEDSDTNLRTPPFYGGQQNTSNKGRFDGDGAGSMFRANSVNFNKWILTPSSNF</sequence>
<keyword evidence="3" id="KW-1185">Reference proteome</keyword>
<feature type="region of interest" description="Disordered" evidence="1">
    <location>
        <begin position="247"/>
        <end position="279"/>
    </location>
</feature>
<evidence type="ECO:0000313" key="2">
    <source>
        <dbReference type="EMBL" id="WVZ15911.1"/>
    </source>
</evidence>
<evidence type="ECO:0000313" key="3">
    <source>
        <dbReference type="Proteomes" id="UP001374535"/>
    </source>
</evidence>
<dbReference type="EMBL" id="CP144697">
    <property type="protein sequence ID" value="WVZ15911.1"/>
    <property type="molecule type" value="Genomic_DNA"/>
</dbReference>
<dbReference type="Proteomes" id="UP001374535">
    <property type="component" value="Chromosome 4"/>
</dbReference>
<accession>A0AAQ3NT06</accession>
<evidence type="ECO:0000256" key="1">
    <source>
        <dbReference type="SAM" id="MobiDB-lite"/>
    </source>
</evidence>
<gene>
    <name evidence="2" type="ORF">V8G54_013477</name>
</gene>
<name>A0AAQ3NT06_VIGMU</name>
<reference evidence="2 3" key="1">
    <citation type="journal article" date="2023" name="Life. Sci Alliance">
        <title>Evolutionary insights into 3D genome organization and epigenetic landscape of Vigna mungo.</title>
        <authorList>
            <person name="Junaid A."/>
            <person name="Singh B."/>
            <person name="Bhatia S."/>
        </authorList>
    </citation>
    <scope>NUCLEOTIDE SEQUENCE [LARGE SCALE GENOMIC DNA]</scope>
    <source>
        <strain evidence="2">Urdbean</strain>
    </source>
</reference>
<proteinExistence type="predicted"/>